<proteinExistence type="inferred from homology"/>
<dbReference type="NCBIfam" id="TIGR02614">
    <property type="entry name" value="ftsW"/>
    <property type="match status" value="1"/>
</dbReference>
<dbReference type="AlphaFoldDB" id="A0A1F5ZV56"/>
<dbReference type="GO" id="GO:0015648">
    <property type="term" value="F:lipid-linked peptidoglycan transporter activity"/>
    <property type="evidence" value="ECO:0007669"/>
    <property type="project" value="TreeGrafter"/>
</dbReference>
<evidence type="ECO:0000256" key="4">
    <source>
        <dbReference type="ARBA" id="ARBA00022618"/>
    </source>
</evidence>
<evidence type="ECO:0000313" key="23">
    <source>
        <dbReference type="Proteomes" id="UP000176923"/>
    </source>
</evidence>
<comment type="caution">
    <text evidence="22">The sequence shown here is derived from an EMBL/GenBank/DDBJ whole genome shotgun (WGS) entry which is preliminary data.</text>
</comment>
<feature type="transmembrane region" description="Helical" evidence="21">
    <location>
        <begin position="109"/>
        <end position="125"/>
    </location>
</feature>
<evidence type="ECO:0000313" key="22">
    <source>
        <dbReference type="EMBL" id="OGG16311.1"/>
    </source>
</evidence>
<keyword evidence="11 21" id="KW-0472">Membrane</keyword>
<comment type="similarity">
    <text evidence="16">Belongs to the SEDS family. FtsW subfamily.</text>
</comment>
<keyword evidence="10 21" id="KW-1133">Transmembrane helix</keyword>
<dbReference type="InterPro" id="IPR013437">
    <property type="entry name" value="FtsW"/>
</dbReference>
<evidence type="ECO:0000256" key="2">
    <source>
        <dbReference type="ARBA" id="ARBA00004752"/>
    </source>
</evidence>
<dbReference type="InterPro" id="IPR001182">
    <property type="entry name" value="FtsW/RodA"/>
</dbReference>
<evidence type="ECO:0000256" key="11">
    <source>
        <dbReference type="ARBA" id="ARBA00023136"/>
    </source>
</evidence>
<feature type="transmembrane region" description="Helical" evidence="21">
    <location>
        <begin position="252"/>
        <end position="275"/>
    </location>
</feature>
<comment type="subcellular location">
    <subcellularLocation>
        <location evidence="1">Cell membrane</location>
        <topology evidence="1">Multi-pass membrane protein</topology>
    </subcellularLocation>
</comment>
<evidence type="ECO:0000256" key="3">
    <source>
        <dbReference type="ARBA" id="ARBA00022475"/>
    </source>
</evidence>
<evidence type="ECO:0000256" key="6">
    <source>
        <dbReference type="ARBA" id="ARBA00022679"/>
    </source>
</evidence>
<keyword evidence="4 22" id="KW-0132">Cell division</keyword>
<evidence type="ECO:0000256" key="15">
    <source>
        <dbReference type="ARBA" id="ARBA00033270"/>
    </source>
</evidence>
<keyword evidence="5" id="KW-0328">Glycosyltransferase</keyword>
<dbReference type="Proteomes" id="UP000176923">
    <property type="component" value="Unassembled WGS sequence"/>
</dbReference>
<protein>
    <recommendedName>
        <fullName evidence="17">Probable peptidoglycan glycosyltransferase FtsW</fullName>
        <ecNumber evidence="19">2.4.99.28</ecNumber>
    </recommendedName>
    <alternativeName>
        <fullName evidence="18">Cell division protein FtsW</fullName>
    </alternativeName>
    <alternativeName>
        <fullName evidence="15">Cell wall polymerase</fullName>
    </alternativeName>
    <alternativeName>
        <fullName evidence="14">Peptidoglycan polymerase</fullName>
    </alternativeName>
</protein>
<evidence type="ECO:0000256" key="16">
    <source>
        <dbReference type="ARBA" id="ARBA00038053"/>
    </source>
</evidence>
<evidence type="ECO:0000256" key="12">
    <source>
        <dbReference type="ARBA" id="ARBA00023306"/>
    </source>
</evidence>
<dbReference type="GO" id="GO:0008360">
    <property type="term" value="P:regulation of cell shape"/>
    <property type="evidence" value="ECO:0007669"/>
    <property type="project" value="UniProtKB-KW"/>
</dbReference>
<evidence type="ECO:0000256" key="9">
    <source>
        <dbReference type="ARBA" id="ARBA00022984"/>
    </source>
</evidence>
<dbReference type="EC" id="2.4.99.28" evidence="19"/>
<dbReference type="GO" id="GO:0009252">
    <property type="term" value="P:peptidoglycan biosynthetic process"/>
    <property type="evidence" value="ECO:0007669"/>
    <property type="project" value="UniProtKB-KW"/>
</dbReference>
<dbReference type="PANTHER" id="PTHR30474:SF2">
    <property type="entry name" value="PEPTIDOGLYCAN GLYCOSYLTRANSFERASE FTSW-RELATED"/>
    <property type="match status" value="1"/>
</dbReference>
<dbReference type="GO" id="GO:0005886">
    <property type="term" value="C:plasma membrane"/>
    <property type="evidence" value="ECO:0007669"/>
    <property type="project" value="UniProtKB-SubCell"/>
</dbReference>
<keyword evidence="13" id="KW-0961">Cell wall biogenesis/degradation</keyword>
<dbReference type="EMBL" id="MFJL01000014">
    <property type="protein sequence ID" value="OGG16311.1"/>
    <property type="molecule type" value="Genomic_DNA"/>
</dbReference>
<feature type="transmembrane region" description="Helical" evidence="21">
    <location>
        <begin position="68"/>
        <end position="89"/>
    </location>
</feature>
<evidence type="ECO:0000256" key="14">
    <source>
        <dbReference type="ARBA" id="ARBA00032370"/>
    </source>
</evidence>
<feature type="transmembrane region" description="Helical" evidence="21">
    <location>
        <begin position="215"/>
        <end position="232"/>
    </location>
</feature>
<keyword evidence="12" id="KW-0131">Cell cycle</keyword>
<reference evidence="22 23" key="1">
    <citation type="journal article" date="2016" name="Nat. Commun.">
        <title>Thousands of microbial genomes shed light on interconnected biogeochemical processes in an aquifer system.</title>
        <authorList>
            <person name="Anantharaman K."/>
            <person name="Brown C.T."/>
            <person name="Hug L.A."/>
            <person name="Sharon I."/>
            <person name="Castelle C.J."/>
            <person name="Probst A.J."/>
            <person name="Thomas B.C."/>
            <person name="Singh A."/>
            <person name="Wilkins M.J."/>
            <person name="Karaoz U."/>
            <person name="Brodie E.L."/>
            <person name="Williams K.H."/>
            <person name="Hubbard S.S."/>
            <person name="Banfield J.F."/>
        </authorList>
    </citation>
    <scope>NUCLEOTIDE SEQUENCE [LARGE SCALE GENOMIC DNA]</scope>
</reference>
<evidence type="ECO:0000256" key="8">
    <source>
        <dbReference type="ARBA" id="ARBA00022960"/>
    </source>
</evidence>
<keyword evidence="8" id="KW-0133">Cell shape</keyword>
<evidence type="ECO:0000256" key="20">
    <source>
        <dbReference type="ARBA" id="ARBA00049902"/>
    </source>
</evidence>
<evidence type="ECO:0000256" key="13">
    <source>
        <dbReference type="ARBA" id="ARBA00023316"/>
    </source>
</evidence>
<keyword evidence="3" id="KW-1003">Cell membrane</keyword>
<dbReference type="Pfam" id="PF01098">
    <property type="entry name" value="FTSW_RODA_SPOVE"/>
    <property type="match status" value="1"/>
</dbReference>
<dbReference type="GO" id="GO:0051301">
    <property type="term" value="P:cell division"/>
    <property type="evidence" value="ECO:0007669"/>
    <property type="project" value="UniProtKB-KW"/>
</dbReference>
<keyword evidence="9" id="KW-0573">Peptidoglycan synthesis</keyword>
<dbReference type="GO" id="GO:0008955">
    <property type="term" value="F:peptidoglycan glycosyltransferase activity"/>
    <property type="evidence" value="ECO:0007669"/>
    <property type="project" value="UniProtKB-EC"/>
</dbReference>
<evidence type="ECO:0000256" key="17">
    <source>
        <dbReference type="ARBA" id="ARBA00041185"/>
    </source>
</evidence>
<dbReference type="GO" id="GO:0032153">
    <property type="term" value="C:cell division site"/>
    <property type="evidence" value="ECO:0007669"/>
    <property type="project" value="TreeGrafter"/>
</dbReference>
<evidence type="ECO:0000256" key="10">
    <source>
        <dbReference type="ARBA" id="ARBA00022989"/>
    </source>
</evidence>
<feature type="transmembrane region" description="Helical" evidence="21">
    <location>
        <begin position="134"/>
        <end position="167"/>
    </location>
</feature>
<organism evidence="22 23">
    <name type="scientific">Candidatus Gottesmanbacteria bacterium RIFCSPHIGHO2_02_FULL_39_11</name>
    <dbReference type="NCBI Taxonomy" id="1798382"/>
    <lineage>
        <taxon>Bacteria</taxon>
        <taxon>Candidatus Gottesmaniibacteriota</taxon>
    </lineage>
</organism>
<feature type="transmembrane region" description="Helical" evidence="21">
    <location>
        <begin position="173"/>
        <end position="195"/>
    </location>
</feature>
<accession>A0A1F5ZV56</accession>
<comment type="pathway">
    <text evidence="2">Cell wall biogenesis; peptidoglycan biosynthesis.</text>
</comment>
<feature type="transmembrane region" description="Helical" evidence="21">
    <location>
        <begin position="44"/>
        <end position="61"/>
    </location>
</feature>
<keyword evidence="6" id="KW-0808">Transferase</keyword>
<feature type="transmembrane region" description="Helical" evidence="21">
    <location>
        <begin position="326"/>
        <end position="347"/>
    </location>
</feature>
<evidence type="ECO:0000256" key="18">
    <source>
        <dbReference type="ARBA" id="ARBA00041418"/>
    </source>
</evidence>
<sequence length="352" mass="39426">MDFWLFATVILFSLFGLLMIFDSSNVSAFRDFADKYHYVKEQSVWFFLGIFSMLAISLVSYKVYYRLAIPILVGAILTLIAVFIPGIGIKTMGAHRWIGFGSFSFQPSELAKLALIIYLSAWFSFKERERLRAFLLLLGVIVGLVVLQPDLGTAIILCLLFVILYFVSGAPVRQFAMFLPILIAVLSLLAVISPYRVNRMMTFLNPNQDPLGKSYHLRQILISFGSGGFWGMGLGASRQKYQFLPEATTDSIFAIIGEELGFIGTTTVVIFYLFFLHRMFLIVRKTQDRFSFLLSCGILSYFGLQIFINLGAMVALLPLTGVPLPFVSYGGSHLLISMSAAGIMLNISRHNK</sequence>
<dbReference type="PANTHER" id="PTHR30474">
    <property type="entry name" value="CELL CYCLE PROTEIN"/>
    <property type="match status" value="1"/>
</dbReference>
<evidence type="ECO:0000256" key="5">
    <source>
        <dbReference type="ARBA" id="ARBA00022676"/>
    </source>
</evidence>
<dbReference type="GO" id="GO:0071555">
    <property type="term" value="P:cell wall organization"/>
    <property type="evidence" value="ECO:0007669"/>
    <property type="project" value="UniProtKB-KW"/>
</dbReference>
<evidence type="ECO:0000256" key="21">
    <source>
        <dbReference type="SAM" id="Phobius"/>
    </source>
</evidence>
<comment type="catalytic activity">
    <reaction evidence="20">
        <text>[GlcNAc-(1-&gt;4)-Mur2Ac(oyl-L-Ala-gamma-D-Glu-L-Lys-D-Ala-D-Ala)](n)-di-trans,octa-cis-undecaprenyl diphosphate + beta-D-GlcNAc-(1-&gt;4)-Mur2Ac(oyl-L-Ala-gamma-D-Glu-L-Lys-D-Ala-D-Ala)-di-trans,octa-cis-undecaprenyl diphosphate = [GlcNAc-(1-&gt;4)-Mur2Ac(oyl-L-Ala-gamma-D-Glu-L-Lys-D-Ala-D-Ala)](n+1)-di-trans,octa-cis-undecaprenyl diphosphate + di-trans,octa-cis-undecaprenyl diphosphate + H(+)</text>
        <dbReference type="Rhea" id="RHEA:23708"/>
        <dbReference type="Rhea" id="RHEA-COMP:9602"/>
        <dbReference type="Rhea" id="RHEA-COMP:9603"/>
        <dbReference type="ChEBI" id="CHEBI:15378"/>
        <dbReference type="ChEBI" id="CHEBI:58405"/>
        <dbReference type="ChEBI" id="CHEBI:60033"/>
        <dbReference type="ChEBI" id="CHEBI:78435"/>
        <dbReference type="EC" id="2.4.99.28"/>
    </reaction>
</comment>
<keyword evidence="7 21" id="KW-0812">Transmembrane</keyword>
<dbReference type="STRING" id="1798382.A3D77_02215"/>
<evidence type="ECO:0000256" key="19">
    <source>
        <dbReference type="ARBA" id="ARBA00044770"/>
    </source>
</evidence>
<evidence type="ECO:0000256" key="7">
    <source>
        <dbReference type="ARBA" id="ARBA00022692"/>
    </source>
</evidence>
<gene>
    <name evidence="22" type="ORF">A3D77_02215</name>
</gene>
<feature type="transmembrane region" description="Helical" evidence="21">
    <location>
        <begin position="296"/>
        <end position="320"/>
    </location>
</feature>
<name>A0A1F5ZV56_9BACT</name>
<evidence type="ECO:0000256" key="1">
    <source>
        <dbReference type="ARBA" id="ARBA00004651"/>
    </source>
</evidence>